<dbReference type="OrthoDB" id="629492at2759"/>
<reference evidence="8 9" key="1">
    <citation type="submission" date="2018-04" db="EMBL/GenBank/DDBJ databases">
        <title>The genome of golden apple snail Pomacea canaliculata provides insight into stress tolerance and invasive adaptation.</title>
        <authorList>
            <person name="Liu C."/>
            <person name="Liu B."/>
            <person name="Ren Y."/>
            <person name="Zhang Y."/>
            <person name="Wang H."/>
            <person name="Li S."/>
            <person name="Jiang F."/>
            <person name="Yin L."/>
            <person name="Zhang G."/>
            <person name="Qian W."/>
            <person name="Fan W."/>
        </authorList>
    </citation>
    <scope>NUCLEOTIDE SEQUENCE [LARGE SCALE GENOMIC DNA]</scope>
    <source>
        <strain evidence="8">SZHN2017</strain>
        <tissue evidence="8">Muscle</tissue>
    </source>
</reference>
<evidence type="ECO:0000256" key="4">
    <source>
        <dbReference type="ARBA" id="ARBA00040133"/>
    </source>
</evidence>
<feature type="compositionally biased region" description="Basic and acidic residues" evidence="6">
    <location>
        <begin position="237"/>
        <end position="255"/>
    </location>
</feature>
<protein>
    <recommendedName>
        <fullName evidence="4">RNA polymerase II-associated protein 3</fullName>
    </recommendedName>
</protein>
<name>A0A2T7NTR8_POMCA</name>
<dbReference type="Pfam" id="PF13877">
    <property type="entry name" value="RPAP3_C"/>
    <property type="match status" value="1"/>
</dbReference>
<dbReference type="InterPro" id="IPR011990">
    <property type="entry name" value="TPR-like_helical_dom_sf"/>
</dbReference>
<evidence type="ECO:0000256" key="5">
    <source>
        <dbReference type="PROSITE-ProRule" id="PRU00339"/>
    </source>
</evidence>
<comment type="similarity">
    <text evidence="3">Belongs to the RPAP3 family.</text>
</comment>
<keyword evidence="9" id="KW-1185">Reference proteome</keyword>
<dbReference type="GO" id="GO:0101031">
    <property type="term" value="C:protein folding chaperone complex"/>
    <property type="evidence" value="ECO:0007669"/>
    <property type="project" value="TreeGrafter"/>
</dbReference>
<feature type="repeat" description="TPR" evidence="5">
    <location>
        <begin position="201"/>
        <end position="234"/>
    </location>
</feature>
<feature type="domain" description="RNA-polymerase II-associated protein 3-like C-terminal" evidence="7">
    <location>
        <begin position="405"/>
        <end position="494"/>
    </location>
</feature>
<dbReference type="SMART" id="SM00028">
    <property type="entry name" value="TPR"/>
    <property type="match status" value="3"/>
</dbReference>
<proteinExistence type="inferred from homology"/>
<feature type="compositionally biased region" description="Basic residues" evidence="6">
    <location>
        <begin position="70"/>
        <end position="86"/>
    </location>
</feature>
<comment type="caution">
    <text evidence="8">The sequence shown here is derived from an EMBL/GenBank/DDBJ whole genome shotgun (WGS) entry which is preliminary data.</text>
</comment>
<feature type="region of interest" description="Disordered" evidence="6">
    <location>
        <begin position="45"/>
        <end position="90"/>
    </location>
</feature>
<dbReference type="EMBL" id="PZQS01000009">
    <property type="protein sequence ID" value="PVD24569.1"/>
    <property type="molecule type" value="Genomic_DNA"/>
</dbReference>
<dbReference type="InterPro" id="IPR019734">
    <property type="entry name" value="TPR_rpt"/>
</dbReference>
<accession>A0A2T7NTR8</accession>
<dbReference type="PROSITE" id="PS50005">
    <property type="entry name" value="TPR"/>
    <property type="match status" value="2"/>
</dbReference>
<feature type="region of interest" description="Disordered" evidence="6">
    <location>
        <begin position="235"/>
        <end position="263"/>
    </location>
</feature>
<dbReference type="Pfam" id="PF13181">
    <property type="entry name" value="TPR_8"/>
    <property type="match status" value="1"/>
</dbReference>
<feature type="repeat" description="TPR" evidence="5">
    <location>
        <begin position="133"/>
        <end position="166"/>
    </location>
</feature>
<dbReference type="PANTHER" id="PTHR46423">
    <property type="entry name" value="RNA POLYMERASE II-ASSOCIATED PROTEIN 3"/>
    <property type="match status" value="1"/>
</dbReference>
<dbReference type="InterPro" id="IPR025986">
    <property type="entry name" value="RPAP3-like_C"/>
</dbReference>
<dbReference type="Proteomes" id="UP000245119">
    <property type="component" value="Linkage Group LG9"/>
</dbReference>
<organism evidence="8 9">
    <name type="scientific">Pomacea canaliculata</name>
    <name type="common">Golden apple snail</name>
    <dbReference type="NCBI Taxonomy" id="400727"/>
    <lineage>
        <taxon>Eukaryota</taxon>
        <taxon>Metazoa</taxon>
        <taxon>Spiralia</taxon>
        <taxon>Lophotrochozoa</taxon>
        <taxon>Mollusca</taxon>
        <taxon>Gastropoda</taxon>
        <taxon>Caenogastropoda</taxon>
        <taxon>Architaenioglossa</taxon>
        <taxon>Ampullarioidea</taxon>
        <taxon>Ampullariidae</taxon>
        <taxon>Pomacea</taxon>
    </lineage>
</organism>
<dbReference type="AlphaFoldDB" id="A0A2T7NTR8"/>
<sequence>MAKLGLSPHEEKMVQLQYQLRENQQELQDVLSDLGNWEDQIKTKEEELKKKKSSEQLEKLPPVRNSLDKKKLKKKKESKSSKKPKRISGGDFRAWDKYDVDKALQEIDQSEEKSSSEYETDEEWEIERKKQLANEEKNKGNSHLNAGAYDVAIECYTRGMELDPTNPLLPANRAMALLKLQKYGAAEMDCHTAISLDPLYVKGYLRRAAARIGLNRLSEALADYNRVLQLEPTNKQAKSEIERLEKEQERDKDQTPSKTSLETTESCVVKPIYKVPEERSKKPLRRLEIQEIGVEQNTKQKEAIAKVVATQSTAKKEMEARDKEMFEHFVGHSACGVTDTAKTISRDLENTEMQATYLNPAAVDTAIKKSDISRKRTHSTDLKPVPLQTHTGGSASLAAVLEKDPPQTSFQFQADFKVLKSDLHAFYNYFKRIDPAQYSKLFGQSLEAPVLLTIVDAIKEHFIPSGEDFYHQLKELSEVKRFSMTVMFLSSKEKQGLKDIFQHLRMMNSYSAADIEALAKKYEV</sequence>
<dbReference type="PANTHER" id="PTHR46423:SF1">
    <property type="entry name" value="RNA POLYMERASE II-ASSOCIATED PROTEIN 3"/>
    <property type="match status" value="1"/>
</dbReference>
<evidence type="ECO:0000256" key="3">
    <source>
        <dbReference type="ARBA" id="ARBA00038275"/>
    </source>
</evidence>
<evidence type="ECO:0000256" key="2">
    <source>
        <dbReference type="ARBA" id="ARBA00022803"/>
    </source>
</evidence>
<evidence type="ECO:0000313" key="9">
    <source>
        <dbReference type="Proteomes" id="UP000245119"/>
    </source>
</evidence>
<dbReference type="InterPro" id="IPR051966">
    <property type="entry name" value="RPAP3"/>
</dbReference>
<keyword evidence="2 5" id="KW-0802">TPR repeat</keyword>
<keyword evidence="1" id="KW-0677">Repeat</keyword>
<evidence type="ECO:0000256" key="1">
    <source>
        <dbReference type="ARBA" id="ARBA00022737"/>
    </source>
</evidence>
<evidence type="ECO:0000256" key="6">
    <source>
        <dbReference type="SAM" id="MobiDB-lite"/>
    </source>
</evidence>
<evidence type="ECO:0000259" key="7">
    <source>
        <dbReference type="Pfam" id="PF13877"/>
    </source>
</evidence>
<dbReference type="SUPFAM" id="SSF48452">
    <property type="entry name" value="TPR-like"/>
    <property type="match status" value="1"/>
</dbReference>
<evidence type="ECO:0000313" key="8">
    <source>
        <dbReference type="EMBL" id="PVD24569.1"/>
    </source>
</evidence>
<feature type="compositionally biased region" description="Basic and acidic residues" evidence="6">
    <location>
        <begin position="45"/>
        <end position="58"/>
    </location>
</feature>
<dbReference type="STRING" id="400727.A0A2T7NTR8"/>
<dbReference type="Gene3D" id="1.25.40.10">
    <property type="entry name" value="Tetratricopeptide repeat domain"/>
    <property type="match status" value="1"/>
</dbReference>
<gene>
    <name evidence="8" type="ORF">C0Q70_15052</name>
</gene>